<organism evidence="1 2">
    <name type="scientific">Panagrolaimus sp. ES5</name>
    <dbReference type="NCBI Taxonomy" id="591445"/>
    <lineage>
        <taxon>Eukaryota</taxon>
        <taxon>Metazoa</taxon>
        <taxon>Ecdysozoa</taxon>
        <taxon>Nematoda</taxon>
        <taxon>Chromadorea</taxon>
        <taxon>Rhabditida</taxon>
        <taxon>Tylenchina</taxon>
        <taxon>Panagrolaimomorpha</taxon>
        <taxon>Panagrolaimoidea</taxon>
        <taxon>Panagrolaimidae</taxon>
        <taxon>Panagrolaimus</taxon>
    </lineage>
</organism>
<name>A0AC34GD74_9BILA</name>
<dbReference type="WBParaSite" id="ES5_v2.g27335.t1">
    <property type="protein sequence ID" value="ES5_v2.g27335.t1"/>
    <property type="gene ID" value="ES5_v2.g27335"/>
</dbReference>
<proteinExistence type="predicted"/>
<dbReference type="Proteomes" id="UP000887579">
    <property type="component" value="Unplaced"/>
</dbReference>
<protein>
    <submittedName>
        <fullName evidence="2">Uncharacterized protein</fullName>
    </submittedName>
</protein>
<evidence type="ECO:0000313" key="1">
    <source>
        <dbReference type="Proteomes" id="UP000887579"/>
    </source>
</evidence>
<accession>A0AC34GD74</accession>
<reference evidence="2" key="1">
    <citation type="submission" date="2022-11" db="UniProtKB">
        <authorList>
            <consortium name="WormBaseParasite"/>
        </authorList>
    </citation>
    <scope>IDENTIFICATION</scope>
</reference>
<sequence length="167" mass="18501">MLLCLFLLIFVATLQSTIAARVPICNALRYSGTLIQCDTRNAFFSYGFDFSVSVNPKNSTFPNQLRITNFESWSSDPDSIYHVAPIIVPFSGIPNQCSTINETCLLDFPNGATQLLYPLMVNETIVNVGSNAAIFINNGNIFDGYYGGLLDPIAGKRLGWDDRKCHF</sequence>
<evidence type="ECO:0000313" key="2">
    <source>
        <dbReference type="WBParaSite" id="ES5_v2.g27335.t1"/>
    </source>
</evidence>